<dbReference type="InterPro" id="IPR011761">
    <property type="entry name" value="ATP-grasp"/>
</dbReference>
<evidence type="ECO:0000313" key="7">
    <source>
        <dbReference type="EMBL" id="CAH2714890.1"/>
    </source>
</evidence>
<dbReference type="EC" id="6.3.5.5" evidence="7"/>
<sequence>MKKILFLGGTVQQIPAIIYAKDRGYYTILCDYQSNTPGQNYSDEYYCISTTDKVSILEIARKKNIDGIVAYISDTAAPTAAYVANKLNLPSYPCEAVAILTKKDLFRKFLRENGFNSPKAKSYKTITEAKKDLTKFQLPLMVKPIDSSGSRGISRIDSIEEIEIAFESAISKSREKTVIVEEFIEMTHDHQIGGDVFIMNGKLEFCGFLNCHRNNQVNPNVPVGKSYPLFLDEKRTEMVRNDLQRLIDLLKIKIGALNIEAIIGQNGKVYFIDVGPRNGGNLIPDFLKIITGIDCVMATVEAALGNEDLHLKYEPNEGYYSTYTLHSAEQGKLTDIIFNNEIEKNIINKFIFKEKGEEIGVFNDGTKAIGFVFLKFSSLKELKYKMNHISQYIEVQVN</sequence>
<dbReference type="PANTHER" id="PTHR43585:SF2">
    <property type="entry name" value="ATP-GRASP ENZYME FSQD"/>
    <property type="match status" value="1"/>
</dbReference>
<evidence type="ECO:0000256" key="2">
    <source>
        <dbReference type="ARBA" id="ARBA00022741"/>
    </source>
</evidence>
<organism evidence="7 8">
    <name type="scientific">Neobacillus rhizosphaerae</name>
    <dbReference type="NCBI Taxonomy" id="2880965"/>
    <lineage>
        <taxon>Bacteria</taxon>
        <taxon>Bacillati</taxon>
        <taxon>Bacillota</taxon>
        <taxon>Bacilli</taxon>
        <taxon>Bacillales</taxon>
        <taxon>Bacillaceae</taxon>
        <taxon>Neobacillus</taxon>
    </lineage>
</organism>
<dbReference type="SUPFAM" id="SSF52440">
    <property type="entry name" value="PreATP-grasp domain"/>
    <property type="match status" value="1"/>
</dbReference>
<comment type="caution">
    <text evidence="7">The sequence shown here is derived from an EMBL/GenBank/DDBJ whole genome shotgun (WGS) entry which is preliminary data.</text>
</comment>
<dbReference type="Gene3D" id="3.30.470.20">
    <property type="entry name" value="ATP-grasp fold, B domain"/>
    <property type="match status" value="1"/>
</dbReference>
<name>A0ABM9EQH3_9BACI</name>
<dbReference type="SUPFAM" id="SSF56059">
    <property type="entry name" value="Glutathione synthetase ATP-binding domain-like"/>
    <property type="match status" value="1"/>
</dbReference>
<evidence type="ECO:0000259" key="6">
    <source>
        <dbReference type="PROSITE" id="PS50975"/>
    </source>
</evidence>
<dbReference type="InterPro" id="IPR016185">
    <property type="entry name" value="PreATP-grasp_dom_sf"/>
</dbReference>
<dbReference type="InterPro" id="IPR013815">
    <property type="entry name" value="ATP_grasp_subdomain_1"/>
</dbReference>
<evidence type="ECO:0000256" key="1">
    <source>
        <dbReference type="ARBA" id="ARBA00022598"/>
    </source>
</evidence>
<dbReference type="Pfam" id="PF02222">
    <property type="entry name" value="ATP-grasp"/>
    <property type="match status" value="1"/>
</dbReference>
<keyword evidence="4 5" id="KW-0067">ATP-binding</keyword>
<dbReference type="EMBL" id="CALBWS010000011">
    <property type="protein sequence ID" value="CAH2714890.1"/>
    <property type="molecule type" value="Genomic_DNA"/>
</dbReference>
<accession>A0ABM9EQH3</accession>
<dbReference type="InterPro" id="IPR052032">
    <property type="entry name" value="ATP-dep_AA_Ligase"/>
</dbReference>
<dbReference type="Proteomes" id="UP000838308">
    <property type="component" value="Unassembled WGS sequence"/>
</dbReference>
<keyword evidence="1 7" id="KW-0436">Ligase</keyword>
<evidence type="ECO:0000256" key="4">
    <source>
        <dbReference type="ARBA" id="ARBA00022840"/>
    </source>
</evidence>
<keyword evidence="8" id="KW-1185">Reference proteome</keyword>
<keyword evidence="3" id="KW-0658">Purine biosynthesis</keyword>
<dbReference type="GO" id="GO:0004088">
    <property type="term" value="F:carbamoyl-phosphate synthase (glutamine-hydrolyzing) activity"/>
    <property type="evidence" value="ECO:0007669"/>
    <property type="project" value="UniProtKB-EC"/>
</dbReference>
<dbReference type="InterPro" id="IPR003135">
    <property type="entry name" value="ATP-grasp_carboxylate-amine"/>
</dbReference>
<dbReference type="RefSeq" id="WP_248735195.1">
    <property type="nucleotide sequence ID" value="NZ_CALBWS010000011.1"/>
</dbReference>
<protein>
    <submittedName>
        <fullName evidence="7">Carbamoyl-phosphate synthase large chain</fullName>
        <ecNumber evidence="7">6.3.5.5</ecNumber>
    </submittedName>
</protein>
<evidence type="ECO:0000256" key="5">
    <source>
        <dbReference type="PROSITE-ProRule" id="PRU00409"/>
    </source>
</evidence>
<dbReference type="Gene3D" id="3.40.50.20">
    <property type="match status" value="1"/>
</dbReference>
<evidence type="ECO:0000313" key="8">
    <source>
        <dbReference type="Proteomes" id="UP000838308"/>
    </source>
</evidence>
<reference evidence="7" key="1">
    <citation type="submission" date="2022-04" db="EMBL/GenBank/DDBJ databases">
        <authorList>
            <person name="Criscuolo A."/>
        </authorList>
    </citation>
    <scope>NUCLEOTIDE SEQUENCE</scope>
    <source>
        <strain evidence="7">CIP111895</strain>
    </source>
</reference>
<dbReference type="PROSITE" id="PS50975">
    <property type="entry name" value="ATP_GRASP"/>
    <property type="match status" value="1"/>
</dbReference>
<dbReference type="PANTHER" id="PTHR43585">
    <property type="entry name" value="FUMIPYRROLE BIOSYNTHESIS PROTEIN C"/>
    <property type="match status" value="1"/>
</dbReference>
<keyword evidence="2 5" id="KW-0547">Nucleotide-binding</keyword>
<gene>
    <name evidence="7" type="primary">carB_2</name>
    <name evidence="7" type="ORF">BACCIP111895_02066</name>
</gene>
<dbReference type="Gene3D" id="3.30.1490.20">
    <property type="entry name" value="ATP-grasp fold, A domain"/>
    <property type="match status" value="1"/>
</dbReference>
<feature type="domain" description="ATP-grasp" evidence="6">
    <location>
        <begin position="107"/>
        <end position="304"/>
    </location>
</feature>
<evidence type="ECO:0000256" key="3">
    <source>
        <dbReference type="ARBA" id="ARBA00022755"/>
    </source>
</evidence>
<proteinExistence type="predicted"/>